<dbReference type="SUPFAM" id="SSF52058">
    <property type="entry name" value="L domain-like"/>
    <property type="match status" value="1"/>
</dbReference>
<evidence type="ECO:0000256" key="2">
    <source>
        <dbReference type="ARBA" id="ARBA00022737"/>
    </source>
</evidence>
<evidence type="ECO:0000256" key="1">
    <source>
        <dbReference type="ARBA" id="ARBA00022614"/>
    </source>
</evidence>
<dbReference type="SMART" id="SM00369">
    <property type="entry name" value="LRR_TYP"/>
    <property type="match status" value="3"/>
</dbReference>
<accession>A0AAE1K9R5</accession>
<proteinExistence type="predicted"/>
<dbReference type="Gene3D" id="3.80.10.10">
    <property type="entry name" value="Ribonuclease Inhibitor"/>
    <property type="match status" value="1"/>
</dbReference>
<evidence type="ECO:0008006" key="6">
    <source>
        <dbReference type="Google" id="ProtNLM"/>
    </source>
</evidence>
<dbReference type="EMBL" id="JAWQEG010003138">
    <property type="protein sequence ID" value="KAK3867757.1"/>
    <property type="molecule type" value="Genomic_DNA"/>
</dbReference>
<evidence type="ECO:0000313" key="4">
    <source>
        <dbReference type="EMBL" id="KAK3867757.1"/>
    </source>
</evidence>
<name>A0AAE1K9R5_PETCI</name>
<keyword evidence="3" id="KW-0732">Signal</keyword>
<evidence type="ECO:0000313" key="5">
    <source>
        <dbReference type="Proteomes" id="UP001286313"/>
    </source>
</evidence>
<dbReference type="Pfam" id="PF13855">
    <property type="entry name" value="LRR_8"/>
    <property type="match status" value="1"/>
</dbReference>
<feature type="chain" id="PRO_5042029890" description="Oplophorus-luciferin 2-monooxygenase non-catalytic subunit" evidence="3">
    <location>
        <begin position="26"/>
        <end position="360"/>
    </location>
</feature>
<protein>
    <recommendedName>
        <fullName evidence="6">Oplophorus-luciferin 2-monooxygenase non-catalytic subunit</fullName>
    </recommendedName>
</protein>
<keyword evidence="5" id="KW-1185">Reference proteome</keyword>
<keyword evidence="1" id="KW-0433">Leucine-rich repeat</keyword>
<dbReference type="Proteomes" id="UP001286313">
    <property type="component" value="Unassembled WGS sequence"/>
</dbReference>
<sequence>MERMMHEVFVMLVALSCLFDCGIMATEEIKSYPRDLPCPAADDITPCLCTVLTNGRMEMDCSYVTSNDQLASIFNDAVISMKNFEYFIMDGNNYLNSIRAGDLGVDITFEKIIITSGTLDTVESEAFMYSYDTLMHLEIRYTYLYSFPFSEIARFNQLAVLDLDNNQLFGFPVLGSVTLKYLDLHHNPLGGISPTSLANLPSLEEIFLYETGITHISPGTFTGLPRLYYIHLAGNGLQVLETGTIYLQTSSNSIFLYDNQLTEIEEGALMGLHGILDVSYNLLTDLLEPVFKPLIENNVYFNAAENPLICGCEIEWLCVNPTYTSHLMDAASCPGGELVANLEDSVFISCHKVVNPGFAA</sequence>
<dbReference type="PANTHER" id="PTHR24366:SF96">
    <property type="entry name" value="LEUCINE RICH REPEAT CONTAINING 53"/>
    <property type="match status" value="1"/>
</dbReference>
<comment type="caution">
    <text evidence="4">The sequence shown here is derived from an EMBL/GenBank/DDBJ whole genome shotgun (WGS) entry which is preliminary data.</text>
</comment>
<gene>
    <name evidence="4" type="ORF">Pcinc_026802</name>
</gene>
<reference evidence="4" key="1">
    <citation type="submission" date="2023-10" db="EMBL/GenBank/DDBJ databases">
        <title>Genome assemblies of two species of porcelain crab, Petrolisthes cinctipes and Petrolisthes manimaculis (Anomura: Porcellanidae).</title>
        <authorList>
            <person name="Angst P."/>
        </authorList>
    </citation>
    <scope>NUCLEOTIDE SEQUENCE</scope>
    <source>
        <strain evidence="4">PB745_01</strain>
        <tissue evidence="4">Gill</tissue>
    </source>
</reference>
<dbReference type="AlphaFoldDB" id="A0AAE1K9R5"/>
<organism evidence="4 5">
    <name type="scientific">Petrolisthes cinctipes</name>
    <name type="common">Flat porcelain crab</name>
    <dbReference type="NCBI Taxonomy" id="88211"/>
    <lineage>
        <taxon>Eukaryota</taxon>
        <taxon>Metazoa</taxon>
        <taxon>Ecdysozoa</taxon>
        <taxon>Arthropoda</taxon>
        <taxon>Crustacea</taxon>
        <taxon>Multicrustacea</taxon>
        <taxon>Malacostraca</taxon>
        <taxon>Eumalacostraca</taxon>
        <taxon>Eucarida</taxon>
        <taxon>Decapoda</taxon>
        <taxon>Pleocyemata</taxon>
        <taxon>Anomura</taxon>
        <taxon>Galatheoidea</taxon>
        <taxon>Porcellanidae</taxon>
        <taxon>Petrolisthes</taxon>
    </lineage>
</organism>
<keyword evidence="2" id="KW-0677">Repeat</keyword>
<dbReference type="InterPro" id="IPR032675">
    <property type="entry name" value="LRR_dom_sf"/>
</dbReference>
<evidence type="ECO:0000256" key="3">
    <source>
        <dbReference type="SAM" id="SignalP"/>
    </source>
</evidence>
<dbReference type="InterPro" id="IPR003591">
    <property type="entry name" value="Leu-rich_rpt_typical-subtyp"/>
</dbReference>
<dbReference type="InterPro" id="IPR001611">
    <property type="entry name" value="Leu-rich_rpt"/>
</dbReference>
<feature type="signal peptide" evidence="3">
    <location>
        <begin position="1"/>
        <end position="25"/>
    </location>
</feature>
<dbReference type="PANTHER" id="PTHR24366">
    <property type="entry name" value="IG(IMMUNOGLOBULIN) AND LRR(LEUCINE RICH REPEAT) DOMAINS"/>
    <property type="match status" value="1"/>
</dbReference>